<dbReference type="Pfam" id="PF22893">
    <property type="entry name" value="ULD_2"/>
    <property type="match status" value="1"/>
</dbReference>
<dbReference type="PANTHER" id="PTHR35391:SF7">
    <property type="entry name" value="C2H2-TYPE DOMAIN-CONTAINING PROTEIN"/>
    <property type="match status" value="1"/>
</dbReference>
<evidence type="ECO:0000313" key="4">
    <source>
        <dbReference type="Proteomes" id="UP000824998"/>
    </source>
</evidence>
<feature type="domain" description="C2H2-type" evidence="2">
    <location>
        <begin position="424"/>
        <end position="448"/>
    </location>
</feature>
<dbReference type="EMBL" id="MU251488">
    <property type="protein sequence ID" value="KAG9233737.1"/>
    <property type="molecule type" value="Genomic_DNA"/>
</dbReference>
<dbReference type="OrthoDB" id="6133115at2759"/>
<organism evidence="3 4">
    <name type="scientific">Amylocarpus encephaloides</name>
    <dbReference type="NCBI Taxonomy" id="45428"/>
    <lineage>
        <taxon>Eukaryota</taxon>
        <taxon>Fungi</taxon>
        <taxon>Dikarya</taxon>
        <taxon>Ascomycota</taxon>
        <taxon>Pezizomycotina</taxon>
        <taxon>Leotiomycetes</taxon>
        <taxon>Helotiales</taxon>
        <taxon>Helotiales incertae sedis</taxon>
        <taxon>Amylocarpus</taxon>
    </lineage>
</organism>
<dbReference type="PANTHER" id="PTHR35391">
    <property type="entry name" value="C2H2-TYPE DOMAIN-CONTAINING PROTEIN-RELATED"/>
    <property type="match status" value="1"/>
</dbReference>
<dbReference type="SMART" id="SM00355">
    <property type="entry name" value="ZnF_C2H2"/>
    <property type="match status" value="2"/>
</dbReference>
<feature type="compositionally biased region" description="Basic and acidic residues" evidence="1">
    <location>
        <begin position="533"/>
        <end position="553"/>
    </location>
</feature>
<feature type="region of interest" description="Disordered" evidence="1">
    <location>
        <begin position="837"/>
        <end position="868"/>
    </location>
</feature>
<dbReference type="Proteomes" id="UP000824998">
    <property type="component" value="Unassembled WGS sequence"/>
</dbReference>
<gene>
    <name evidence="3" type="ORF">BJ875DRAFT_441949</name>
</gene>
<accession>A0A9P7YHR8</accession>
<proteinExistence type="predicted"/>
<feature type="region of interest" description="Disordered" evidence="1">
    <location>
        <begin position="490"/>
        <end position="509"/>
    </location>
</feature>
<dbReference type="InterPro" id="IPR054464">
    <property type="entry name" value="ULD_fung"/>
</dbReference>
<name>A0A9P7YHR8_9HELO</name>
<evidence type="ECO:0000313" key="3">
    <source>
        <dbReference type="EMBL" id="KAG9233737.1"/>
    </source>
</evidence>
<feature type="region of interest" description="Disordered" evidence="1">
    <location>
        <begin position="884"/>
        <end position="925"/>
    </location>
</feature>
<dbReference type="AlphaFoldDB" id="A0A9P7YHR8"/>
<dbReference type="Pfam" id="PF26082">
    <property type="entry name" value="zf-C2H2_AcuF"/>
    <property type="match status" value="1"/>
</dbReference>
<reference evidence="3" key="1">
    <citation type="journal article" date="2021" name="IMA Fungus">
        <title>Genomic characterization of three marine fungi, including Emericellopsis atlantica sp. nov. with signatures of a generalist lifestyle and marine biomass degradation.</title>
        <authorList>
            <person name="Hagestad O.C."/>
            <person name="Hou L."/>
            <person name="Andersen J.H."/>
            <person name="Hansen E.H."/>
            <person name="Altermark B."/>
            <person name="Li C."/>
            <person name="Kuhnert E."/>
            <person name="Cox R.J."/>
            <person name="Crous P.W."/>
            <person name="Spatafora J.W."/>
            <person name="Lail K."/>
            <person name="Amirebrahimi M."/>
            <person name="Lipzen A."/>
            <person name="Pangilinan J."/>
            <person name="Andreopoulos W."/>
            <person name="Hayes R.D."/>
            <person name="Ng V."/>
            <person name="Grigoriev I.V."/>
            <person name="Jackson S.A."/>
            <person name="Sutton T.D.S."/>
            <person name="Dobson A.D.W."/>
            <person name="Rama T."/>
        </authorList>
    </citation>
    <scope>NUCLEOTIDE SEQUENCE</scope>
    <source>
        <strain evidence="3">TRa018bII</strain>
    </source>
</reference>
<feature type="compositionally biased region" description="Polar residues" evidence="1">
    <location>
        <begin position="910"/>
        <end position="925"/>
    </location>
</feature>
<feature type="compositionally biased region" description="Polar residues" evidence="1">
    <location>
        <begin position="567"/>
        <end position="579"/>
    </location>
</feature>
<dbReference type="InterPro" id="IPR013087">
    <property type="entry name" value="Znf_C2H2_type"/>
</dbReference>
<protein>
    <recommendedName>
        <fullName evidence="2">C2H2-type domain-containing protein</fullName>
    </recommendedName>
</protein>
<dbReference type="InterPro" id="IPR058925">
    <property type="entry name" value="zf-C2H2_AcuF"/>
</dbReference>
<feature type="domain" description="C2H2-type" evidence="2">
    <location>
        <begin position="394"/>
        <end position="420"/>
    </location>
</feature>
<sequence>MCGGYSVIDEPLKVARYLIPSQAIKATQTPSIFSLSKACLDAYTGFYTALELSTTRQTDESNFDKNALLPTALDARLKFQAWAVNIDALQKDHLRTSLDFRLKEATNIRQRIIKILQGLQESLEDSILIVKGIEENDTWEVDALNDSEDERTSDSSHEAVHTSELEQLWLAIQGANANLMKMSVVIRNCPSHDDYLKAASRIKLDPRYDIVHVVEKHGSSSEDNKWMLERLGKAISRRRQYLSDREEHHGKLSRDWYETHATDEKKEAKTIASTKATTFIESGSVLKGDIIRQTQPRDEASSVGFQTPYDATMYEADANIKLTVPQPPKMAFEGVEFEFGEPFQCPYCRTEQMVKSKAAWKYERLLFLIIVYYSTPLLSMHLLEKHVFRDLRPYVCTFASCDLKMFPSRKEWFAHELQQHRRQWTCQYCEDQPCGSKEEFTKHIASKHNILYTGSQLEALVLQSEEPIDKFSASACNLCNEWAESLKSSDKNWKGKAAEHERSIEPHGTLKQFRAHLGRHMEQLALFALNGREEGDSMKDQNSKEDDVQHDISESENDSEASRDTSVHQQLHESVSSGDLQEIIPRTSEDSYKEVIGTSKAPFNLPVNFKPFTLDIKFTAPLSKLSYIIEDPDMSVHHLGEAVWRAKPWLTCRPLTFFQDGYVDAVEGAQLWKELNFPRRNEKDLESMCVVGITCGIGGSRITLLEEETWKGEEERLKAKIEDEEAKPEAAAELAKAIAAGKPPPYRKEKPPIRFKDCIGRKFTFPFHLCATWAAMEGLIQQAFLNVQIIGPWVAEGKYDMVGPNGKSIPPQVWEAVIEPGWAITMMMWPMPPNARMSKLPPLPPTSSIEDRTPSSSGSSSKSEKAKSKRILRWMKDCKTLFKKSRSSVGRKSRADLGSFLSGGDVEAITTGQGIETTNLSKDPR</sequence>
<comment type="caution">
    <text evidence="3">The sequence shown here is derived from an EMBL/GenBank/DDBJ whole genome shotgun (WGS) entry which is preliminary data.</text>
</comment>
<feature type="compositionally biased region" description="Basic and acidic residues" evidence="1">
    <location>
        <begin position="490"/>
        <end position="505"/>
    </location>
</feature>
<feature type="region of interest" description="Disordered" evidence="1">
    <location>
        <begin position="533"/>
        <end position="583"/>
    </location>
</feature>
<evidence type="ECO:0000256" key="1">
    <source>
        <dbReference type="SAM" id="MobiDB-lite"/>
    </source>
</evidence>
<keyword evidence="4" id="KW-1185">Reference proteome</keyword>
<evidence type="ECO:0000259" key="2">
    <source>
        <dbReference type="SMART" id="SM00355"/>
    </source>
</evidence>